<protein>
    <submittedName>
        <fullName evidence="5">Taurine-transporting ATPase</fullName>
    </submittedName>
</protein>
<evidence type="ECO:0000256" key="3">
    <source>
        <dbReference type="ARBA" id="ARBA00022840"/>
    </source>
</evidence>
<evidence type="ECO:0000259" key="4">
    <source>
        <dbReference type="PROSITE" id="PS50893"/>
    </source>
</evidence>
<dbReference type="InterPro" id="IPR003593">
    <property type="entry name" value="AAA+_ATPase"/>
</dbReference>
<dbReference type="Pfam" id="PF00005">
    <property type="entry name" value="ABC_tran"/>
    <property type="match status" value="1"/>
</dbReference>
<comment type="caution">
    <text evidence="5">The sequence shown here is derived from an EMBL/GenBank/DDBJ whole genome shotgun (WGS) entry which is preliminary data.</text>
</comment>
<dbReference type="InterPro" id="IPR017871">
    <property type="entry name" value="ABC_transporter-like_CS"/>
</dbReference>
<dbReference type="PROSITE" id="PS00211">
    <property type="entry name" value="ABC_TRANSPORTER_1"/>
    <property type="match status" value="1"/>
</dbReference>
<dbReference type="InterPro" id="IPR027417">
    <property type="entry name" value="P-loop_NTPase"/>
</dbReference>
<dbReference type="Proteomes" id="UP000034837">
    <property type="component" value="Unassembled WGS sequence"/>
</dbReference>
<evidence type="ECO:0000256" key="1">
    <source>
        <dbReference type="ARBA" id="ARBA00022448"/>
    </source>
</evidence>
<dbReference type="PANTHER" id="PTHR42788:SF13">
    <property type="entry name" value="ALIPHATIC SULFONATES IMPORT ATP-BINDING PROTEIN SSUB"/>
    <property type="match status" value="1"/>
</dbReference>
<accession>A0A0G1A7T4</accession>
<reference evidence="5 6" key="1">
    <citation type="journal article" date="2015" name="Nature">
        <title>rRNA introns, odd ribosomes, and small enigmatic genomes across a large radiation of phyla.</title>
        <authorList>
            <person name="Brown C.T."/>
            <person name="Hug L.A."/>
            <person name="Thomas B.C."/>
            <person name="Sharon I."/>
            <person name="Castelle C.J."/>
            <person name="Singh A."/>
            <person name="Wilkins M.J."/>
            <person name="Williams K.H."/>
            <person name="Banfield J.F."/>
        </authorList>
    </citation>
    <scope>NUCLEOTIDE SEQUENCE [LARGE SCALE GENOMIC DNA]</scope>
</reference>
<keyword evidence="1" id="KW-0813">Transport</keyword>
<dbReference type="EMBL" id="LCDO01000003">
    <property type="protein sequence ID" value="KKS57090.1"/>
    <property type="molecule type" value="Genomic_DNA"/>
</dbReference>
<feature type="domain" description="ABC transporter" evidence="4">
    <location>
        <begin position="24"/>
        <end position="257"/>
    </location>
</feature>
<dbReference type="InterPro" id="IPR050166">
    <property type="entry name" value="ABC_transporter_ATP-bind"/>
</dbReference>
<dbReference type="Gene3D" id="3.40.50.300">
    <property type="entry name" value="P-loop containing nucleotide triphosphate hydrolases"/>
    <property type="match status" value="1"/>
</dbReference>
<dbReference type="GO" id="GO:0016887">
    <property type="term" value="F:ATP hydrolysis activity"/>
    <property type="evidence" value="ECO:0007669"/>
    <property type="project" value="InterPro"/>
</dbReference>
<dbReference type="SUPFAM" id="SSF52540">
    <property type="entry name" value="P-loop containing nucleoside triphosphate hydrolases"/>
    <property type="match status" value="1"/>
</dbReference>
<dbReference type="GO" id="GO:0005524">
    <property type="term" value="F:ATP binding"/>
    <property type="evidence" value="ECO:0007669"/>
    <property type="project" value="UniProtKB-KW"/>
</dbReference>
<dbReference type="PANTHER" id="PTHR42788">
    <property type="entry name" value="TAURINE IMPORT ATP-BINDING PROTEIN-RELATED"/>
    <property type="match status" value="1"/>
</dbReference>
<dbReference type="AlphaFoldDB" id="A0A0G1A7T4"/>
<evidence type="ECO:0000313" key="5">
    <source>
        <dbReference type="EMBL" id="KKS57090.1"/>
    </source>
</evidence>
<keyword evidence="2" id="KW-0547">Nucleotide-binding</keyword>
<dbReference type="PATRIC" id="fig|1619039.3.peg.452"/>
<proteinExistence type="predicted"/>
<dbReference type="InterPro" id="IPR003439">
    <property type="entry name" value="ABC_transporter-like_ATP-bd"/>
</dbReference>
<name>A0A0G1A7T4_9BACT</name>
<dbReference type="SMART" id="SM00382">
    <property type="entry name" value="AAA"/>
    <property type="match status" value="1"/>
</dbReference>
<sequence>MTASEDRNNAGIRFENDSTLPDVVSLVNISQTYDGGAHYIIKDLNLLVEGHAERGHFTVLMGTSGCGKSTLLRYIAGLQKPTKGEVLLHGKPLEGSVPMVFQTYSSLPWRTVLENVTLPLEIKGMGTPKEQRAAAMEMLRTVGLEDQWRKFAQHPILSGGQLQRVALARALVSNPELLLMDEPHQALDVNTRFLAQLTVSRLREKLKSTILLVTHDIQEAVFLADDIYIMAPNPGRIVQHIKVDLPSPRGREIRMDKRFVELVQMVEQSLFEVGSLPPLVQPPQSVVAPTVVMPSAAVPN</sequence>
<evidence type="ECO:0000256" key="2">
    <source>
        <dbReference type="ARBA" id="ARBA00022741"/>
    </source>
</evidence>
<gene>
    <name evidence="5" type="ORF">UV20_C0003G0030</name>
</gene>
<organism evidence="5 6">
    <name type="scientific">Candidatus Magasanikbacteria bacterium GW2011_GWA2_42_32</name>
    <dbReference type="NCBI Taxonomy" id="1619039"/>
    <lineage>
        <taxon>Bacteria</taxon>
        <taxon>Candidatus Magasanikiibacteriota</taxon>
    </lineage>
</organism>
<evidence type="ECO:0000313" key="6">
    <source>
        <dbReference type="Proteomes" id="UP000034837"/>
    </source>
</evidence>
<dbReference type="PROSITE" id="PS50893">
    <property type="entry name" value="ABC_TRANSPORTER_2"/>
    <property type="match status" value="1"/>
</dbReference>
<keyword evidence="3" id="KW-0067">ATP-binding</keyword>